<keyword evidence="1" id="KW-0934">Plastid</keyword>
<dbReference type="RefSeq" id="YP_009332726.1">
    <property type="nucleotide sequence ID" value="NC_032396.1"/>
</dbReference>
<accession>A0A1N7T5L3</accession>
<dbReference type="EMBL" id="KJ513670">
    <property type="protein sequence ID" value="AIC36834.1"/>
    <property type="molecule type" value="Genomic_DNA"/>
</dbReference>
<dbReference type="AlphaFoldDB" id="A0A1N7T5L3"/>
<name>A0A1N7T5L3_9FLOR</name>
<proteinExistence type="predicted"/>
<dbReference type="GeneID" id="30689884"/>
<evidence type="ECO:0000313" key="1">
    <source>
        <dbReference type="EMBL" id="AIC36834.1"/>
    </source>
</evidence>
<keyword evidence="1" id="KW-0150">Chloroplast</keyword>
<reference evidence="1" key="1">
    <citation type="submission" date="2014-03" db="EMBL/GenBank/DDBJ databases">
        <title>Molecular Investigation of Pacific North American Membranoptera.</title>
        <authorList>
            <person name="Hughey J.R."/>
            <person name="Hommersand M.H."/>
            <person name="Miller K.A."/>
            <person name="Fuller T."/>
            <person name="Lin S.-M."/>
        </authorList>
    </citation>
    <scope>NUCLEOTIDE SEQUENCE</scope>
</reference>
<organism evidence="1">
    <name type="scientific">Membranoptera weeksiae</name>
    <dbReference type="NCBI Taxonomy" id="158720"/>
    <lineage>
        <taxon>Eukaryota</taxon>
        <taxon>Rhodophyta</taxon>
        <taxon>Florideophyceae</taxon>
        <taxon>Rhodymeniophycidae</taxon>
        <taxon>Ceramiales</taxon>
        <taxon>Delesseriaceae</taxon>
        <taxon>Membranoptera</taxon>
    </lineage>
</organism>
<geneLocation type="chloroplast" evidence="1"/>
<gene>
    <name evidence="1" type="primary">orf60</name>
</gene>
<sequence>MNPFFIYKFIICNRMMFILIKVRNLFCYFFYKDYYLKKYFLIYLYIIVYLKKNKKVYTFV</sequence>
<protein>
    <submittedName>
        <fullName evidence="1">Uncharacterized protein</fullName>
    </submittedName>
</protein>